<gene>
    <name evidence="4" type="ORF">ELAC_1349</name>
</gene>
<dbReference type="RefSeq" id="WP_098038547.1">
    <property type="nucleotide sequence ID" value="NZ_CWGJ01000015.1"/>
</dbReference>
<dbReference type="CDD" id="cd02869">
    <property type="entry name" value="PseudoU_synth_RluA_like"/>
    <property type="match status" value="1"/>
</dbReference>
<dbReference type="OrthoDB" id="9807829at2"/>
<dbReference type="PROSITE" id="PS50889">
    <property type="entry name" value="S4"/>
    <property type="match status" value="1"/>
</dbReference>
<evidence type="ECO:0000259" key="3">
    <source>
        <dbReference type="Pfam" id="PF00849"/>
    </source>
</evidence>
<dbReference type="InterPro" id="IPR050188">
    <property type="entry name" value="RluA_PseudoU_synthase"/>
</dbReference>
<dbReference type="GO" id="GO:0140098">
    <property type="term" value="F:catalytic activity, acting on RNA"/>
    <property type="evidence" value="ECO:0007669"/>
    <property type="project" value="UniProtKB-ARBA"/>
</dbReference>
<proteinExistence type="inferred from homology"/>
<protein>
    <submittedName>
        <fullName evidence="4">Pseudouridine synthase</fullName>
        <ecNumber evidence="4">5.4.99.-</ecNumber>
    </submittedName>
</protein>
<evidence type="ECO:0000256" key="2">
    <source>
        <dbReference type="PROSITE-ProRule" id="PRU00182"/>
    </source>
</evidence>
<comment type="similarity">
    <text evidence="1">Belongs to the pseudouridine synthase RluA family.</text>
</comment>
<keyword evidence="2" id="KW-0694">RNA-binding</keyword>
<dbReference type="Pfam" id="PF00849">
    <property type="entry name" value="PseudoU_synth_2"/>
    <property type="match status" value="1"/>
</dbReference>
<dbReference type="EMBL" id="CWGJ01000015">
    <property type="protein sequence ID" value="CRX38688.1"/>
    <property type="molecule type" value="Genomic_DNA"/>
</dbReference>
<evidence type="ECO:0000313" key="4">
    <source>
        <dbReference type="EMBL" id="CRX38688.1"/>
    </source>
</evidence>
<dbReference type="EC" id="5.4.99.-" evidence="4"/>
<name>A0A0H5DR89_9BACT</name>
<dbReference type="InterPro" id="IPR020103">
    <property type="entry name" value="PsdUridine_synth_cat_dom_sf"/>
</dbReference>
<accession>A0A0H5DR89</accession>
<dbReference type="AlphaFoldDB" id="A0A0H5DR89"/>
<reference evidence="5" key="1">
    <citation type="submission" date="2015-06" db="EMBL/GenBank/DDBJ databases">
        <authorList>
            <person name="Bertelli C."/>
        </authorList>
    </citation>
    <scope>NUCLEOTIDE SEQUENCE [LARGE SCALE GENOMIC DNA]</scope>
    <source>
        <strain evidence="5">CRIB-30</strain>
    </source>
</reference>
<feature type="domain" description="Pseudouridine synthase RsuA/RluA-like" evidence="3">
    <location>
        <begin position="90"/>
        <end position="232"/>
    </location>
</feature>
<keyword evidence="4" id="KW-0413">Isomerase</keyword>
<dbReference type="PROSITE" id="PS01129">
    <property type="entry name" value="PSI_RLU"/>
    <property type="match status" value="1"/>
</dbReference>
<organism evidence="4 5">
    <name type="scientific">Estrella lausannensis</name>
    <dbReference type="NCBI Taxonomy" id="483423"/>
    <lineage>
        <taxon>Bacteria</taxon>
        <taxon>Pseudomonadati</taxon>
        <taxon>Chlamydiota</taxon>
        <taxon>Chlamydiia</taxon>
        <taxon>Parachlamydiales</taxon>
        <taxon>Candidatus Criblamydiaceae</taxon>
        <taxon>Estrella</taxon>
    </lineage>
</organism>
<evidence type="ECO:0000256" key="1">
    <source>
        <dbReference type="ARBA" id="ARBA00010876"/>
    </source>
</evidence>
<dbReference type="InterPro" id="IPR006145">
    <property type="entry name" value="PsdUridine_synth_RsuA/RluA"/>
</dbReference>
<dbReference type="InterPro" id="IPR006224">
    <property type="entry name" value="PsdUridine_synth_RluA-like_CS"/>
</dbReference>
<evidence type="ECO:0000313" key="5">
    <source>
        <dbReference type="Proteomes" id="UP000220251"/>
    </source>
</evidence>
<dbReference type="PANTHER" id="PTHR21600:SF87">
    <property type="entry name" value="RNA PSEUDOURIDYLATE SYNTHASE DOMAIN-CONTAINING PROTEIN 1"/>
    <property type="match status" value="1"/>
</dbReference>
<dbReference type="SUPFAM" id="SSF55120">
    <property type="entry name" value="Pseudouridine synthase"/>
    <property type="match status" value="1"/>
</dbReference>
<dbReference type="PANTHER" id="PTHR21600">
    <property type="entry name" value="MITOCHONDRIAL RNA PSEUDOURIDINE SYNTHASE"/>
    <property type="match status" value="1"/>
</dbReference>
<keyword evidence="5" id="KW-1185">Reference proteome</keyword>
<dbReference type="Proteomes" id="UP000220251">
    <property type="component" value="Unassembled WGS sequence"/>
</dbReference>
<dbReference type="GO" id="GO:0009982">
    <property type="term" value="F:pseudouridine synthase activity"/>
    <property type="evidence" value="ECO:0007669"/>
    <property type="project" value="InterPro"/>
</dbReference>
<dbReference type="Gene3D" id="3.30.2350.10">
    <property type="entry name" value="Pseudouridine synthase"/>
    <property type="match status" value="1"/>
</dbReference>
<sequence length="302" mass="33879">MESLKVSEQQLPATLQNYLQKHFQGAFSVREIKAALELNRCTVNGEVERFGSRKLASGDTVTIIPFKKDDVSPIRHQFDSNRVLYEDAQLIAYDKPAGLSSIDHGLFELIKEVKGDLYPLHRLDKDTTGVLLFAKTKAAEELLLDAFRKRRIRKRYLALVRGTLKKERGTVSSNLGKVSSYHGQTIMGSVSKGKGQHAETAWQVLKVGKGVSLLLLEPKTGRTHQIRSHMASLGHPLIGDVQYGWKRPEGLCPKRFLLHARSVSFLMEEGAPPIHIKSPIPQDFANALNTFFGKVWKEERGI</sequence>
<dbReference type="GO" id="GO:0003723">
    <property type="term" value="F:RNA binding"/>
    <property type="evidence" value="ECO:0007669"/>
    <property type="project" value="UniProtKB-KW"/>
</dbReference>
<dbReference type="GO" id="GO:0000455">
    <property type="term" value="P:enzyme-directed rRNA pseudouridine synthesis"/>
    <property type="evidence" value="ECO:0007669"/>
    <property type="project" value="TreeGrafter"/>
</dbReference>